<feature type="compositionally biased region" description="Polar residues" evidence="3">
    <location>
        <begin position="455"/>
        <end position="468"/>
    </location>
</feature>
<reference evidence="6" key="1">
    <citation type="submission" date="2024-03" db="EMBL/GenBank/DDBJ databases">
        <title>WGS assembly of Saponaria officinalis var. Norfolk2.</title>
        <authorList>
            <person name="Jenkins J."/>
            <person name="Shu S."/>
            <person name="Grimwood J."/>
            <person name="Barry K."/>
            <person name="Goodstein D."/>
            <person name="Schmutz J."/>
            <person name="Leebens-Mack J."/>
            <person name="Osbourn A."/>
        </authorList>
    </citation>
    <scope>NUCLEOTIDE SEQUENCE [LARGE SCALE GENOMIC DNA]</scope>
    <source>
        <strain evidence="6">JIC</strain>
    </source>
</reference>
<dbReference type="GO" id="GO:0005829">
    <property type="term" value="C:cytosol"/>
    <property type="evidence" value="ECO:0007669"/>
    <property type="project" value="TreeGrafter"/>
</dbReference>
<evidence type="ECO:0000256" key="2">
    <source>
        <dbReference type="PROSITE-ProRule" id="PRU00176"/>
    </source>
</evidence>
<dbReference type="InterPro" id="IPR002075">
    <property type="entry name" value="NTF2_dom"/>
</dbReference>
<protein>
    <submittedName>
        <fullName evidence="6">Uncharacterized protein</fullName>
    </submittedName>
</protein>
<keyword evidence="7" id="KW-1185">Reference proteome</keyword>
<dbReference type="PROSITE" id="PS50177">
    <property type="entry name" value="NTF2_DOMAIN"/>
    <property type="match status" value="1"/>
</dbReference>
<feature type="region of interest" description="Disordered" evidence="3">
    <location>
        <begin position="249"/>
        <end position="293"/>
    </location>
</feature>
<dbReference type="AlphaFoldDB" id="A0AAW1MS54"/>
<evidence type="ECO:0000313" key="6">
    <source>
        <dbReference type="EMBL" id="KAK9748142.1"/>
    </source>
</evidence>
<feature type="compositionally biased region" description="Polar residues" evidence="3">
    <location>
        <begin position="383"/>
        <end position="393"/>
    </location>
</feature>
<evidence type="ECO:0000259" key="4">
    <source>
        <dbReference type="PROSITE" id="PS50102"/>
    </source>
</evidence>
<feature type="domain" description="NTF2" evidence="5">
    <location>
        <begin position="17"/>
        <end position="133"/>
    </location>
</feature>
<dbReference type="PANTHER" id="PTHR10693:SF75">
    <property type="entry name" value="NUCLEAR TRANSPORT FACTOR 2"/>
    <property type="match status" value="1"/>
</dbReference>
<dbReference type="Pfam" id="PF00076">
    <property type="entry name" value="RRM_1"/>
    <property type="match status" value="1"/>
</dbReference>
<proteinExistence type="predicted"/>
<name>A0AAW1MS54_SAPOF</name>
<dbReference type="GO" id="GO:0003729">
    <property type="term" value="F:mRNA binding"/>
    <property type="evidence" value="ECO:0007669"/>
    <property type="project" value="TreeGrafter"/>
</dbReference>
<dbReference type="InterPro" id="IPR000504">
    <property type="entry name" value="RRM_dom"/>
</dbReference>
<evidence type="ECO:0000313" key="7">
    <source>
        <dbReference type="Proteomes" id="UP001443914"/>
    </source>
</evidence>
<evidence type="ECO:0000256" key="1">
    <source>
        <dbReference type="ARBA" id="ARBA00022884"/>
    </source>
</evidence>
<gene>
    <name evidence="6" type="ORF">RND81_02G038800</name>
</gene>
<dbReference type="InterPro" id="IPR039539">
    <property type="entry name" value="Ras_GTPase_bind_prot"/>
</dbReference>
<accession>A0AAW1MS54</accession>
<keyword evidence="1 2" id="KW-0694">RNA-binding</keyword>
<feature type="region of interest" description="Disordered" evidence="3">
    <location>
        <begin position="374"/>
        <end position="468"/>
    </location>
</feature>
<dbReference type="CDD" id="cd00780">
    <property type="entry name" value="NTF2"/>
    <property type="match status" value="1"/>
</dbReference>
<dbReference type="PANTHER" id="PTHR10693">
    <property type="entry name" value="RAS GTPASE-ACTIVATING PROTEIN-BINDING PROTEIN"/>
    <property type="match status" value="1"/>
</dbReference>
<evidence type="ECO:0000259" key="5">
    <source>
        <dbReference type="PROSITE" id="PS50177"/>
    </source>
</evidence>
<comment type="caution">
    <text evidence="6">The sequence shown here is derived from an EMBL/GenBank/DDBJ whole genome shotgun (WGS) entry which is preliminary data.</text>
</comment>
<dbReference type="InterPro" id="IPR018222">
    <property type="entry name" value="Nuclear_transport_factor_2_euk"/>
</dbReference>
<evidence type="ECO:0000256" key="3">
    <source>
        <dbReference type="SAM" id="MobiDB-lite"/>
    </source>
</evidence>
<dbReference type="InterPro" id="IPR035979">
    <property type="entry name" value="RBD_domain_sf"/>
</dbReference>
<dbReference type="InterPro" id="IPR012677">
    <property type="entry name" value="Nucleotide-bd_a/b_plait_sf"/>
</dbReference>
<feature type="compositionally biased region" description="Gly residues" evidence="3">
    <location>
        <begin position="437"/>
        <end position="447"/>
    </location>
</feature>
<feature type="region of interest" description="Disordered" evidence="3">
    <location>
        <begin position="207"/>
        <end position="235"/>
    </location>
</feature>
<dbReference type="GO" id="GO:1990904">
    <property type="term" value="C:ribonucleoprotein complex"/>
    <property type="evidence" value="ECO:0007669"/>
    <property type="project" value="TreeGrafter"/>
</dbReference>
<feature type="domain" description="RRM" evidence="4">
    <location>
        <begin position="305"/>
        <end position="381"/>
    </location>
</feature>
<dbReference type="SUPFAM" id="SSF54928">
    <property type="entry name" value="RNA-binding domain, RBD"/>
    <property type="match status" value="1"/>
</dbReference>
<dbReference type="InterPro" id="IPR032710">
    <property type="entry name" value="NTF2-like_dom_sf"/>
</dbReference>
<dbReference type="Proteomes" id="UP001443914">
    <property type="component" value="Unassembled WGS sequence"/>
</dbReference>
<dbReference type="Gene3D" id="3.10.450.50">
    <property type="match status" value="1"/>
</dbReference>
<dbReference type="FunFam" id="3.10.450.50:FF:000003">
    <property type="entry name" value="Nuclear transport factor 2 family protein"/>
    <property type="match status" value="1"/>
</dbReference>
<dbReference type="Pfam" id="PF02136">
    <property type="entry name" value="NTF2"/>
    <property type="match status" value="1"/>
</dbReference>
<dbReference type="EMBL" id="JBDFQZ010000002">
    <property type="protein sequence ID" value="KAK9748142.1"/>
    <property type="molecule type" value="Genomic_DNA"/>
</dbReference>
<sequence>MAMQAESPAGTPPAQIVGNAFVEQYYHILHQSPELVYRFYQDSSVLSRPDSTGAITSATTMQGINEKILSLNYKDFVAEIKTADAQQSLGDGVVVLVTGYLTEKDNMRKKFAQTFFLAPQEKGYYVLNDVFRYIEDESTPEAVSAPAVGNSETVQAAVQIPEPEQPRHVADLPEHVQEPVNEEDLANEPEICDPSDIEDGSIAEEEVIDPPPTHLDQSENNVTVTPLPPVSQEDEPKMSYASILKAMKTNPSPMPVRAPVVKAKRPVSDKETGGATKPAPIFETSASNSEAGPEKTDALEEAESFSIYVRNLPQSATAAQVEEVFAKFGPVKQGGVQVRSNKQGFCFGFVEFESPSSMKSAIEASPILIGTRKATVEEKRTTTRVSGPTNPNNGRGRYPSSRGGFRSDSFRGRGNFSGGRGYGRNDFRGQGEFSGRPRGGAAGGRGSEGYPRVEQNGTGNGTRQSGPK</sequence>
<dbReference type="SUPFAM" id="SSF54427">
    <property type="entry name" value="NTF2-like"/>
    <property type="match status" value="1"/>
</dbReference>
<dbReference type="Gene3D" id="3.30.70.330">
    <property type="match status" value="1"/>
</dbReference>
<dbReference type="SMART" id="SM00360">
    <property type="entry name" value="RRM"/>
    <property type="match status" value="1"/>
</dbReference>
<dbReference type="PROSITE" id="PS50102">
    <property type="entry name" value="RRM"/>
    <property type="match status" value="1"/>
</dbReference>
<organism evidence="6 7">
    <name type="scientific">Saponaria officinalis</name>
    <name type="common">Common soapwort</name>
    <name type="synonym">Lychnis saponaria</name>
    <dbReference type="NCBI Taxonomy" id="3572"/>
    <lineage>
        <taxon>Eukaryota</taxon>
        <taxon>Viridiplantae</taxon>
        <taxon>Streptophyta</taxon>
        <taxon>Embryophyta</taxon>
        <taxon>Tracheophyta</taxon>
        <taxon>Spermatophyta</taxon>
        <taxon>Magnoliopsida</taxon>
        <taxon>eudicotyledons</taxon>
        <taxon>Gunneridae</taxon>
        <taxon>Pentapetalae</taxon>
        <taxon>Caryophyllales</taxon>
        <taxon>Caryophyllaceae</taxon>
        <taxon>Caryophylleae</taxon>
        <taxon>Saponaria</taxon>
    </lineage>
</organism>
<dbReference type="CDD" id="cd00590">
    <property type="entry name" value="RRM_SF"/>
    <property type="match status" value="1"/>
</dbReference>